<dbReference type="EMBL" id="CAADAN010000003">
    <property type="protein sequence ID" value="VFD30941.1"/>
    <property type="molecule type" value="Genomic_DNA"/>
</dbReference>
<dbReference type="RefSeq" id="WP_004454391.1">
    <property type="nucleotide sequence ID" value="NZ_AP031492.1"/>
</dbReference>
<dbReference type="PANTHER" id="PTHR41260:SF1">
    <property type="entry name" value="PROTEIN ECSC"/>
    <property type="match status" value="1"/>
</dbReference>
<organism evidence="2">
    <name type="scientific">Clostridioides difficile</name>
    <name type="common">Peptoclostridium difficile</name>
    <dbReference type="NCBI Taxonomy" id="1496"/>
    <lineage>
        <taxon>Bacteria</taxon>
        <taxon>Bacillati</taxon>
        <taxon>Bacillota</taxon>
        <taxon>Clostridia</taxon>
        <taxon>Peptostreptococcales</taxon>
        <taxon>Peptostreptococcaceae</taxon>
        <taxon>Clostridioides</taxon>
    </lineage>
</organism>
<protein>
    <submittedName>
        <fullName evidence="4">EcsC family protein</fullName>
    </submittedName>
    <submittedName>
        <fullName evidence="5 6">Ecsc protein</fullName>
    </submittedName>
    <submittedName>
        <fullName evidence="1">Protein ecsC</fullName>
    </submittedName>
</protein>
<evidence type="ECO:0000313" key="10">
    <source>
        <dbReference type="Proteomes" id="UP000411588"/>
    </source>
</evidence>
<reference evidence="4" key="2">
    <citation type="journal article" date="2018" name="Genome Biol.">
        <title>SKESA: strategic k-mer extension for scrupulous assemblies.</title>
        <authorList>
            <person name="Souvorov A."/>
            <person name="Agarwala R."/>
            <person name="Lipman D.J."/>
        </authorList>
    </citation>
    <scope>NUCLEOTIDE SEQUENCE</scope>
    <source>
        <strain evidence="4">HN1000</strain>
    </source>
</reference>
<dbReference type="EMBL" id="LK933149">
    <property type="protein sequence ID" value="CDT42141.1"/>
    <property type="molecule type" value="Genomic_DNA"/>
</dbReference>
<evidence type="ECO:0000313" key="8">
    <source>
        <dbReference type="Proteomes" id="UP000189137"/>
    </source>
</evidence>
<dbReference type="EMBL" id="LK932360">
    <property type="protein sequence ID" value="CDS84183.1"/>
    <property type="molecule type" value="Genomic_DNA"/>
</dbReference>
<proteinExistence type="predicted"/>
<dbReference type="Proteomes" id="UP000411588">
    <property type="component" value="Unassembled WGS sequence"/>
</dbReference>
<dbReference type="EMBL" id="DAEPXK010000026">
    <property type="protein sequence ID" value="HBH1542937.1"/>
    <property type="molecule type" value="Genomic_DNA"/>
</dbReference>
<evidence type="ECO:0000313" key="2">
    <source>
        <dbReference type="EMBL" id="CDS87542.1"/>
    </source>
</evidence>
<reference evidence="4" key="4">
    <citation type="submission" date="2021-06" db="EMBL/GenBank/DDBJ databases">
        <authorList>
            <consortium name="NCBI Pathogen Detection Project"/>
        </authorList>
    </citation>
    <scope>NUCLEOTIDE SEQUENCE</scope>
    <source>
        <strain evidence="4">HN1000</strain>
    </source>
</reference>
<dbReference type="InterPro" id="IPR024787">
    <property type="entry name" value="EcsC"/>
</dbReference>
<evidence type="ECO:0000313" key="3">
    <source>
        <dbReference type="EMBL" id="CDT42141.1"/>
    </source>
</evidence>
<dbReference type="PATRIC" id="fig|1496.854.peg.2921"/>
<dbReference type="Pfam" id="PF12787">
    <property type="entry name" value="EcsC"/>
    <property type="match status" value="1"/>
</dbReference>
<dbReference type="EMBL" id="FUPS01000017">
    <property type="protein sequence ID" value="SJT12994.1"/>
    <property type="molecule type" value="Genomic_DNA"/>
</dbReference>
<evidence type="ECO:0000313" key="9">
    <source>
        <dbReference type="Proteomes" id="UP000372533"/>
    </source>
</evidence>
<evidence type="ECO:0000313" key="6">
    <source>
        <dbReference type="EMBL" id="VFD30941.1"/>
    </source>
</evidence>
<dbReference type="Proteomes" id="UP000878956">
    <property type="component" value="Unassembled WGS sequence"/>
</dbReference>
<dbReference type="Proteomes" id="UP000189137">
    <property type="component" value="Unassembled WGS sequence"/>
</dbReference>
<evidence type="ECO:0000313" key="7">
    <source>
        <dbReference type="EMBL" id="VHX92913.1"/>
    </source>
</evidence>
<dbReference type="EMBL" id="CAAJVP010000001">
    <property type="protein sequence ID" value="VHX92913.1"/>
    <property type="molecule type" value="Genomic_DNA"/>
</dbReference>
<dbReference type="PANTHER" id="PTHR41260">
    <property type="entry name" value="PROTEIN ECSC"/>
    <property type="match status" value="1"/>
</dbReference>
<dbReference type="OMA" id="WRVFQQE"/>
<dbReference type="Proteomes" id="UP000372533">
    <property type="component" value="Unassembled WGS sequence"/>
</dbReference>
<dbReference type="KEGG" id="pdf:CD630DERM_17480"/>
<evidence type="ECO:0000313" key="4">
    <source>
        <dbReference type="EMBL" id="HBH1542937.1"/>
    </source>
</evidence>
<accession>A0A069AHB8</accession>
<name>A0A069AHB8_CLODI</name>
<evidence type="ECO:0000313" key="1">
    <source>
        <dbReference type="EMBL" id="CDS84183.1"/>
    </source>
</evidence>
<dbReference type="EMBL" id="LK932516">
    <property type="protein sequence ID" value="CDS87542.1"/>
    <property type="molecule type" value="Genomic_DNA"/>
</dbReference>
<sequence length="246" mass="28576">MKDYEDVVYIKLVKKELEEWKKNILKKPSIFDKASKGIQNKFNGVLPDKYHEIITSSIKVMTKTVLFGYKYATKPPLRNMSLEEREKLVLEKAKTYKTTAMIEGAGTGAGGILLGLSDFPLLLGIKVKFLYDVASIYGYDVKDYRERIYILNILQLAFSSQQHINKTFKLMNNWDEYVNSLPEDINDFDWRTFQQEYRDYLDLAKFLQLMPGIGAFVGFYVNGKLIDKLCETAVSAYRLRIRELKL</sequence>
<dbReference type="AlphaFoldDB" id="A0A069AHB8"/>
<gene>
    <name evidence="1" type="primary">ecsC</name>
    <name evidence="3" type="ORF">BN1095_470074</name>
    <name evidence="2" type="ORF">BN1096_620091</name>
    <name evidence="1" type="ORF">BN1097_250091</name>
    <name evidence="4" type="ORF">KRM00_002440</name>
    <name evidence="7" type="ORF">SAMEA1402366_00194</name>
    <name evidence="6" type="ORF">SAMEA1402399_01348</name>
    <name evidence="5" type="ORF">SAMEA3375112_03762</name>
</gene>
<evidence type="ECO:0000313" key="5">
    <source>
        <dbReference type="EMBL" id="SJT12994.1"/>
    </source>
</evidence>
<reference evidence="2" key="1">
    <citation type="submission" date="2014-07" db="EMBL/GenBank/DDBJ databases">
        <authorList>
            <person name="Monot Marc"/>
        </authorList>
    </citation>
    <scope>NUCLEOTIDE SEQUENCE</scope>
    <source>
        <strain evidence="3">7032989</strain>
        <strain evidence="1">7032994</strain>
    </source>
</reference>
<reference evidence="7 9" key="3">
    <citation type="submission" date="2019-04" db="EMBL/GenBank/DDBJ databases">
        <authorList>
            <consortium name="Pathogen Informatics"/>
        </authorList>
    </citation>
    <scope>NUCLEOTIDE SEQUENCE [LARGE SCALE GENOMIC DNA]</scope>
    <source>
        <strain evidence="6">Clo34</strain>
        <strain evidence="10">clo34</strain>
        <strain evidence="9">tl291</strain>
        <strain evidence="7">Tl291</strain>
        <strain evidence="5 8">VRECD0157</strain>
    </source>
</reference>